<protein>
    <submittedName>
        <fullName evidence="2">Uncharacterized protein</fullName>
    </submittedName>
</protein>
<dbReference type="AlphaFoldDB" id="A0AA40GFP4"/>
<dbReference type="EMBL" id="JAHYIQ010000001">
    <property type="protein sequence ID" value="KAK1136993.1"/>
    <property type="molecule type" value="Genomic_DNA"/>
</dbReference>
<evidence type="ECO:0000313" key="3">
    <source>
        <dbReference type="Proteomes" id="UP001177670"/>
    </source>
</evidence>
<organism evidence="2 3">
    <name type="scientific">Melipona bicolor</name>
    <dbReference type="NCBI Taxonomy" id="60889"/>
    <lineage>
        <taxon>Eukaryota</taxon>
        <taxon>Metazoa</taxon>
        <taxon>Ecdysozoa</taxon>
        <taxon>Arthropoda</taxon>
        <taxon>Hexapoda</taxon>
        <taxon>Insecta</taxon>
        <taxon>Pterygota</taxon>
        <taxon>Neoptera</taxon>
        <taxon>Endopterygota</taxon>
        <taxon>Hymenoptera</taxon>
        <taxon>Apocrita</taxon>
        <taxon>Aculeata</taxon>
        <taxon>Apoidea</taxon>
        <taxon>Anthophila</taxon>
        <taxon>Apidae</taxon>
        <taxon>Melipona</taxon>
    </lineage>
</organism>
<sequence>MFALLIGHCSRCSNGSSSGGGGDGLSGNCGRERRVSRNTVLLSSLLSVTHAANRREVLRALEGEQPEASEGLAGECAPENPRRMEKRRWEAFPVGKLIRNSIIAGSGQQEAFNVALPRLSSSPLIVGKSIQKLTKRSKDSAIMQRFVFHTFAKQ</sequence>
<reference evidence="2" key="1">
    <citation type="submission" date="2021-10" db="EMBL/GenBank/DDBJ databases">
        <title>Melipona bicolor Genome sequencing and assembly.</title>
        <authorList>
            <person name="Araujo N.S."/>
            <person name="Arias M.C."/>
        </authorList>
    </citation>
    <scope>NUCLEOTIDE SEQUENCE</scope>
    <source>
        <strain evidence="2">USP_2M_L1-L4_2017</strain>
        <tissue evidence="2">Whole body</tissue>
    </source>
</reference>
<evidence type="ECO:0000256" key="1">
    <source>
        <dbReference type="SAM" id="MobiDB-lite"/>
    </source>
</evidence>
<keyword evidence="3" id="KW-1185">Reference proteome</keyword>
<feature type="region of interest" description="Disordered" evidence="1">
    <location>
        <begin position="62"/>
        <end position="84"/>
    </location>
</feature>
<evidence type="ECO:0000313" key="2">
    <source>
        <dbReference type="EMBL" id="KAK1136993.1"/>
    </source>
</evidence>
<proteinExistence type="predicted"/>
<accession>A0AA40GFP4</accession>
<dbReference type="Proteomes" id="UP001177670">
    <property type="component" value="Unassembled WGS sequence"/>
</dbReference>
<comment type="caution">
    <text evidence="2">The sequence shown here is derived from an EMBL/GenBank/DDBJ whole genome shotgun (WGS) entry which is preliminary data.</text>
</comment>
<name>A0AA40GFP4_9HYME</name>
<gene>
    <name evidence="2" type="ORF">K0M31_001521</name>
</gene>